<accession>A0A9D4Q4F6</accession>
<gene>
    <name evidence="1" type="ORF">HPB52_023735</name>
</gene>
<sequence length="84" mass="9523">MSWIDVTLASPSLLVGGHSWCVREDATHSEHRYISVTIGDSNLTQRKRLTSYARAQMLRDIARDSWFVRVTRTEVRSAQASISS</sequence>
<protein>
    <submittedName>
        <fullName evidence="1">Uncharacterized protein</fullName>
    </submittedName>
</protein>
<reference evidence="1" key="1">
    <citation type="journal article" date="2020" name="Cell">
        <title>Large-Scale Comparative Analyses of Tick Genomes Elucidate Their Genetic Diversity and Vector Capacities.</title>
        <authorList>
            <consortium name="Tick Genome and Microbiome Consortium (TIGMIC)"/>
            <person name="Jia N."/>
            <person name="Wang J."/>
            <person name="Shi W."/>
            <person name="Du L."/>
            <person name="Sun Y."/>
            <person name="Zhan W."/>
            <person name="Jiang J.F."/>
            <person name="Wang Q."/>
            <person name="Zhang B."/>
            <person name="Ji P."/>
            <person name="Bell-Sakyi L."/>
            <person name="Cui X.M."/>
            <person name="Yuan T.T."/>
            <person name="Jiang B.G."/>
            <person name="Yang W.F."/>
            <person name="Lam T.T."/>
            <person name="Chang Q.C."/>
            <person name="Ding S.J."/>
            <person name="Wang X.J."/>
            <person name="Zhu J.G."/>
            <person name="Ruan X.D."/>
            <person name="Zhao L."/>
            <person name="Wei J.T."/>
            <person name="Ye R.Z."/>
            <person name="Que T.C."/>
            <person name="Du C.H."/>
            <person name="Zhou Y.H."/>
            <person name="Cheng J.X."/>
            <person name="Dai P.F."/>
            <person name="Guo W.B."/>
            <person name="Han X.H."/>
            <person name="Huang E.J."/>
            <person name="Li L.F."/>
            <person name="Wei W."/>
            <person name="Gao Y.C."/>
            <person name="Liu J.Z."/>
            <person name="Shao H.Z."/>
            <person name="Wang X."/>
            <person name="Wang C.C."/>
            <person name="Yang T.C."/>
            <person name="Huo Q.B."/>
            <person name="Li W."/>
            <person name="Chen H.Y."/>
            <person name="Chen S.E."/>
            <person name="Zhou L.G."/>
            <person name="Ni X.B."/>
            <person name="Tian J.H."/>
            <person name="Sheng Y."/>
            <person name="Liu T."/>
            <person name="Pan Y.S."/>
            <person name="Xia L.Y."/>
            <person name="Li J."/>
            <person name="Zhao F."/>
            <person name="Cao W.C."/>
        </authorList>
    </citation>
    <scope>NUCLEOTIDE SEQUENCE</scope>
    <source>
        <strain evidence="1">Rsan-2018</strain>
    </source>
</reference>
<organism evidence="1 2">
    <name type="scientific">Rhipicephalus sanguineus</name>
    <name type="common">Brown dog tick</name>
    <name type="synonym">Ixodes sanguineus</name>
    <dbReference type="NCBI Taxonomy" id="34632"/>
    <lineage>
        <taxon>Eukaryota</taxon>
        <taxon>Metazoa</taxon>
        <taxon>Ecdysozoa</taxon>
        <taxon>Arthropoda</taxon>
        <taxon>Chelicerata</taxon>
        <taxon>Arachnida</taxon>
        <taxon>Acari</taxon>
        <taxon>Parasitiformes</taxon>
        <taxon>Ixodida</taxon>
        <taxon>Ixodoidea</taxon>
        <taxon>Ixodidae</taxon>
        <taxon>Rhipicephalinae</taxon>
        <taxon>Rhipicephalus</taxon>
        <taxon>Rhipicephalus</taxon>
    </lineage>
</organism>
<dbReference type="EMBL" id="JABSTV010001249">
    <property type="protein sequence ID" value="KAH7963862.1"/>
    <property type="molecule type" value="Genomic_DNA"/>
</dbReference>
<proteinExistence type="predicted"/>
<evidence type="ECO:0000313" key="1">
    <source>
        <dbReference type="EMBL" id="KAH7963862.1"/>
    </source>
</evidence>
<name>A0A9D4Q4F6_RHISA</name>
<keyword evidence="2" id="KW-1185">Reference proteome</keyword>
<dbReference type="Proteomes" id="UP000821837">
    <property type="component" value="Chromosome 3"/>
</dbReference>
<dbReference type="AlphaFoldDB" id="A0A9D4Q4F6"/>
<reference evidence="1" key="2">
    <citation type="submission" date="2021-09" db="EMBL/GenBank/DDBJ databases">
        <authorList>
            <person name="Jia N."/>
            <person name="Wang J."/>
            <person name="Shi W."/>
            <person name="Du L."/>
            <person name="Sun Y."/>
            <person name="Zhan W."/>
            <person name="Jiang J."/>
            <person name="Wang Q."/>
            <person name="Zhang B."/>
            <person name="Ji P."/>
            <person name="Sakyi L.B."/>
            <person name="Cui X."/>
            <person name="Yuan T."/>
            <person name="Jiang B."/>
            <person name="Yang W."/>
            <person name="Lam T.T.-Y."/>
            <person name="Chang Q."/>
            <person name="Ding S."/>
            <person name="Wang X."/>
            <person name="Zhu J."/>
            <person name="Ruan X."/>
            <person name="Zhao L."/>
            <person name="Wei J."/>
            <person name="Que T."/>
            <person name="Du C."/>
            <person name="Cheng J."/>
            <person name="Dai P."/>
            <person name="Han X."/>
            <person name="Huang E."/>
            <person name="Gao Y."/>
            <person name="Liu J."/>
            <person name="Shao H."/>
            <person name="Ye R."/>
            <person name="Li L."/>
            <person name="Wei W."/>
            <person name="Wang X."/>
            <person name="Wang C."/>
            <person name="Huo Q."/>
            <person name="Li W."/>
            <person name="Guo W."/>
            <person name="Chen H."/>
            <person name="Chen S."/>
            <person name="Zhou L."/>
            <person name="Zhou L."/>
            <person name="Ni X."/>
            <person name="Tian J."/>
            <person name="Zhou Y."/>
            <person name="Sheng Y."/>
            <person name="Liu T."/>
            <person name="Pan Y."/>
            <person name="Xia L."/>
            <person name="Li J."/>
            <person name="Zhao F."/>
            <person name="Cao W."/>
        </authorList>
    </citation>
    <scope>NUCLEOTIDE SEQUENCE</scope>
    <source>
        <strain evidence="1">Rsan-2018</strain>
        <tissue evidence="1">Larvae</tissue>
    </source>
</reference>
<comment type="caution">
    <text evidence="1">The sequence shown here is derived from an EMBL/GenBank/DDBJ whole genome shotgun (WGS) entry which is preliminary data.</text>
</comment>
<evidence type="ECO:0000313" key="2">
    <source>
        <dbReference type="Proteomes" id="UP000821837"/>
    </source>
</evidence>